<dbReference type="OrthoDB" id="9804747at2"/>
<evidence type="ECO:0000313" key="2">
    <source>
        <dbReference type="EMBL" id="SCZ05265.1"/>
    </source>
</evidence>
<dbReference type="Gene3D" id="1.10.3210.10">
    <property type="entry name" value="Hypothetical protein af1432"/>
    <property type="match status" value="1"/>
</dbReference>
<dbReference type="PANTHER" id="PTHR43155">
    <property type="entry name" value="CYCLIC DI-GMP PHOSPHODIESTERASE PA4108-RELATED"/>
    <property type="match status" value="1"/>
</dbReference>
<evidence type="ECO:0000313" key="3">
    <source>
        <dbReference type="Proteomes" id="UP000198636"/>
    </source>
</evidence>
<accession>A0A1G5KXD4</accession>
<dbReference type="Pfam" id="PF13487">
    <property type="entry name" value="HD_5"/>
    <property type="match status" value="1"/>
</dbReference>
<dbReference type="SUPFAM" id="SSF109604">
    <property type="entry name" value="HD-domain/PDEase-like"/>
    <property type="match status" value="1"/>
</dbReference>
<dbReference type="AlphaFoldDB" id="A0A1G5KXD4"/>
<dbReference type="RefSeq" id="WP_091546917.1">
    <property type="nucleotide sequence ID" value="NZ_FMUS01000033.1"/>
</dbReference>
<dbReference type="CDD" id="cd00077">
    <property type="entry name" value="HDc"/>
    <property type="match status" value="1"/>
</dbReference>
<dbReference type="PROSITE" id="PS51832">
    <property type="entry name" value="HD_GYP"/>
    <property type="match status" value="1"/>
</dbReference>
<feature type="domain" description="HD-GYP" evidence="1">
    <location>
        <begin position="103"/>
        <end position="299"/>
    </location>
</feature>
<dbReference type="InterPro" id="IPR003607">
    <property type="entry name" value="HD/PDEase_dom"/>
</dbReference>
<dbReference type="PANTHER" id="PTHR43155:SF2">
    <property type="entry name" value="CYCLIC DI-GMP PHOSPHODIESTERASE PA4108"/>
    <property type="match status" value="1"/>
</dbReference>
<proteinExistence type="predicted"/>
<name>A0A1G5KXD4_9FIRM</name>
<organism evidence="2 3">
    <name type="scientific">Alkaliphilus peptidifermentans DSM 18978</name>
    <dbReference type="NCBI Taxonomy" id="1120976"/>
    <lineage>
        <taxon>Bacteria</taxon>
        <taxon>Bacillati</taxon>
        <taxon>Bacillota</taxon>
        <taxon>Clostridia</taxon>
        <taxon>Peptostreptococcales</taxon>
        <taxon>Natronincolaceae</taxon>
        <taxon>Alkaliphilus</taxon>
    </lineage>
</organism>
<reference evidence="2 3" key="1">
    <citation type="submission" date="2016-10" db="EMBL/GenBank/DDBJ databases">
        <authorList>
            <person name="de Groot N.N."/>
        </authorList>
    </citation>
    <scope>NUCLEOTIDE SEQUENCE [LARGE SCALE GENOMIC DNA]</scope>
    <source>
        <strain evidence="2 3">DSM 18978</strain>
    </source>
</reference>
<protein>
    <submittedName>
        <fullName evidence="2">HD-GYP domain, c-di-GMP phosphodiesterase class II (Or its inactivated variant)</fullName>
    </submittedName>
</protein>
<dbReference type="Proteomes" id="UP000198636">
    <property type="component" value="Unassembled WGS sequence"/>
</dbReference>
<dbReference type="EMBL" id="FMUS01000033">
    <property type="protein sequence ID" value="SCZ05265.1"/>
    <property type="molecule type" value="Genomic_DNA"/>
</dbReference>
<keyword evidence="3" id="KW-1185">Reference proteome</keyword>
<dbReference type="STRING" id="1120976.SAMN03080606_03851"/>
<dbReference type="SMART" id="SM00471">
    <property type="entry name" value="HDc"/>
    <property type="match status" value="1"/>
</dbReference>
<sequence>MIRMHLSSVDIGMCIAKPVYNNDGKLLIDKGNILKKTYISKLENYGIEYIYIEWDKKTNYAEIISKETAREALRDIEKIMKDFNYFENEKFSKIKDIVNHIVTRLLSKKNILLYMTDIRGIDDYTFHHSLYVCVYSLVIGVAFEYSRKQLEDLGIGALLHDIGKVVIPSSILKKPWILTGSEYEEIKKHSIEGYNIVKEIEGISEESCIIVRDHHERFDGTGYPHGLKGKEIHEYARIVAICDVFDALTSNRIYRERITSHYALEYLIALGNHQFDYDIIKIFLKHITIYPIGTNVQLESGERGVVIERNDDLPTRPIVRVNNSFIHQINKPNKIIDLKKHLNNGIKKVL</sequence>
<evidence type="ECO:0000259" key="1">
    <source>
        <dbReference type="PROSITE" id="PS51832"/>
    </source>
</evidence>
<dbReference type="InterPro" id="IPR037522">
    <property type="entry name" value="HD_GYP_dom"/>
</dbReference>
<gene>
    <name evidence="2" type="ORF">SAMN03080606_03851</name>
</gene>